<sequence>MLTNNCTTGRNDRLYKRGDGVCTYIRNDLKPKVLLKSQGDAAHPEYIFIEIQASLQKCLVAIVYKPPKAGHLSDLEIPLTNLLPQYEHVLVFGDFNTNLLALKSNGTKQLCNMLEAFNLKILPLNPTHHTATTETLIDLIITNNPDRIVTSGQLPVPGISAHDLIFAEYSLQCPKAAAKFITYRDLEHVDDDQLISDAMELPWHTIFNLVTVDEKLTAAFNNMVIQLFDKHAPLRKRNATHRPAPWMTDSIRNLMASRDAAYRKYRHDKSEENFYIYKKIRNRTTQNIRNAKRRHALCLVDPSITPRYLYHGIFDSSIYVTCRE</sequence>
<protein>
    <recommendedName>
        <fullName evidence="1">Endonuclease/exonuclease/phosphatase domain-containing protein</fullName>
    </recommendedName>
</protein>
<dbReference type="InterPro" id="IPR036691">
    <property type="entry name" value="Endo/exonu/phosph_ase_sf"/>
</dbReference>
<gene>
    <name evidence="2" type="ORF">ANN_24786</name>
</gene>
<dbReference type="SUPFAM" id="SSF56219">
    <property type="entry name" value="DNase I-like"/>
    <property type="match status" value="1"/>
</dbReference>
<proteinExistence type="predicted"/>
<feature type="domain" description="Endonuclease/exonuclease/phosphatase" evidence="1">
    <location>
        <begin position="60"/>
        <end position="165"/>
    </location>
</feature>
<organism evidence="2 3">
    <name type="scientific">Periplaneta americana</name>
    <name type="common">American cockroach</name>
    <name type="synonym">Blatta americana</name>
    <dbReference type="NCBI Taxonomy" id="6978"/>
    <lineage>
        <taxon>Eukaryota</taxon>
        <taxon>Metazoa</taxon>
        <taxon>Ecdysozoa</taxon>
        <taxon>Arthropoda</taxon>
        <taxon>Hexapoda</taxon>
        <taxon>Insecta</taxon>
        <taxon>Pterygota</taxon>
        <taxon>Neoptera</taxon>
        <taxon>Polyneoptera</taxon>
        <taxon>Dictyoptera</taxon>
        <taxon>Blattodea</taxon>
        <taxon>Blattoidea</taxon>
        <taxon>Blattidae</taxon>
        <taxon>Blattinae</taxon>
        <taxon>Periplaneta</taxon>
    </lineage>
</organism>
<dbReference type="EMBL" id="JAJSOF020000038">
    <property type="protein sequence ID" value="KAJ4427170.1"/>
    <property type="molecule type" value="Genomic_DNA"/>
</dbReference>
<dbReference type="Pfam" id="PF14529">
    <property type="entry name" value="Exo_endo_phos_2"/>
    <property type="match status" value="1"/>
</dbReference>
<dbReference type="Gene3D" id="3.60.10.10">
    <property type="entry name" value="Endonuclease/exonuclease/phosphatase"/>
    <property type="match status" value="1"/>
</dbReference>
<dbReference type="PANTHER" id="PTHR46670">
    <property type="entry name" value="ENDO/EXONUCLEASE/PHOSPHATASE DOMAIN-CONTAINING PROTEIN"/>
    <property type="match status" value="1"/>
</dbReference>
<evidence type="ECO:0000313" key="3">
    <source>
        <dbReference type="Proteomes" id="UP001148838"/>
    </source>
</evidence>
<dbReference type="InterPro" id="IPR005135">
    <property type="entry name" value="Endo/exonuclease/phosphatase"/>
</dbReference>
<dbReference type="Proteomes" id="UP001148838">
    <property type="component" value="Unassembled WGS sequence"/>
</dbReference>
<reference evidence="2 3" key="1">
    <citation type="journal article" date="2022" name="Allergy">
        <title>Genome assembly and annotation of Periplaneta americana reveal a comprehensive cockroach allergen profile.</title>
        <authorList>
            <person name="Wang L."/>
            <person name="Xiong Q."/>
            <person name="Saelim N."/>
            <person name="Wang L."/>
            <person name="Nong W."/>
            <person name="Wan A.T."/>
            <person name="Shi M."/>
            <person name="Liu X."/>
            <person name="Cao Q."/>
            <person name="Hui J.H.L."/>
            <person name="Sookrung N."/>
            <person name="Leung T.F."/>
            <person name="Tungtrongchitr A."/>
            <person name="Tsui S.K.W."/>
        </authorList>
    </citation>
    <scope>NUCLEOTIDE SEQUENCE [LARGE SCALE GENOMIC DNA]</scope>
    <source>
        <strain evidence="2">PWHHKU_190912</strain>
    </source>
</reference>
<evidence type="ECO:0000259" key="1">
    <source>
        <dbReference type="Pfam" id="PF14529"/>
    </source>
</evidence>
<dbReference type="PANTHER" id="PTHR46670:SF3">
    <property type="entry name" value="ENDONUCLEASE_EXONUCLEASE_PHOSPHATASE DOMAIN-CONTAINING PROTEIN"/>
    <property type="match status" value="1"/>
</dbReference>
<name>A0ABQ8S042_PERAM</name>
<comment type="caution">
    <text evidence="2">The sequence shown here is derived from an EMBL/GenBank/DDBJ whole genome shotgun (WGS) entry which is preliminary data.</text>
</comment>
<keyword evidence="3" id="KW-1185">Reference proteome</keyword>
<accession>A0ABQ8S042</accession>
<evidence type="ECO:0000313" key="2">
    <source>
        <dbReference type="EMBL" id="KAJ4427170.1"/>
    </source>
</evidence>